<sequence length="644" mass="72842">MKSKRKIMIEHERSTLQRQWSLDTDKYAYLLRECISHEALLEGMHIHECILKDDTADSHYLQNILIEMYDKCGALEEARWTFDSLDIRNVYSWNNIIAAYARRRYDVEALHLFHEMLKTSDPNHFTINIILGACANLESLVEGKFVHNQIVYYGFDGDIDVLTGLLNTFEKSGSLTDALRIFRKLHAYNIVVFTIMISAYVQKQRFEEGMELFRYIHKTGVEIDDFLICTILGACSGKENLEEGRWIHSLAIQNGFSSERFIETALINMYGNCGSSDGADTVFQKSFSRDVALYTALITAYVKLGNCYEALKVFEQMQYEDIEANEVTFTSILGACEDSAYLPYGKMLYHTIINDGYESDLVVGGALVNMFGKCGSPEDAYIVFNKLQKRTIITWNALMTAHLQQGDGKSALELFWRLVSENQSPSEITFVYALTACGDLSSLDDGKMIHIDITKYGLDSHDKISNALVSMYGKCGGLREAFGIFNILPQRDIIAWNSLISAYTQCSLHRDALDLFEQMQMQGVKPDGVTFISVLSACTHAGLVVEGLQYFFSMIEVYYIEPVIEHYGCVIDLLSRAGQLEEADIFIEKLPLLSDSAMWRSFLAACKLHGDSELVRVNAEKVVDIDVEESPLYVLLGSVHVAEE</sequence>
<evidence type="ECO:0000256" key="2">
    <source>
        <dbReference type="PROSITE-ProRule" id="PRU00708"/>
    </source>
</evidence>
<dbReference type="Pfam" id="PF13041">
    <property type="entry name" value="PPR_2"/>
    <property type="match status" value="3"/>
</dbReference>
<dbReference type="AlphaFoldDB" id="A0A8T2QJA7"/>
<keyword evidence="1" id="KW-0677">Repeat</keyword>
<dbReference type="GO" id="GO:0003723">
    <property type="term" value="F:RNA binding"/>
    <property type="evidence" value="ECO:0007669"/>
    <property type="project" value="InterPro"/>
</dbReference>
<feature type="repeat" description="PPR" evidence="2">
    <location>
        <begin position="189"/>
        <end position="223"/>
    </location>
</feature>
<dbReference type="PANTHER" id="PTHR47926">
    <property type="entry name" value="PENTATRICOPEPTIDE REPEAT-CONTAINING PROTEIN"/>
    <property type="match status" value="1"/>
</dbReference>
<dbReference type="Gene3D" id="1.25.40.10">
    <property type="entry name" value="Tetratricopeptide repeat domain"/>
    <property type="match status" value="5"/>
</dbReference>
<dbReference type="PANTHER" id="PTHR47926:SF533">
    <property type="entry name" value="DYW DOMAIN-CONTAINING PROTEIN"/>
    <property type="match status" value="1"/>
</dbReference>
<dbReference type="EMBL" id="CM035439">
    <property type="protein sequence ID" value="KAH7283311.1"/>
    <property type="molecule type" value="Genomic_DNA"/>
</dbReference>
<dbReference type="Pfam" id="PF13812">
    <property type="entry name" value="PPR_3"/>
    <property type="match status" value="1"/>
</dbReference>
<dbReference type="InterPro" id="IPR011990">
    <property type="entry name" value="TPR-like_helical_dom_sf"/>
</dbReference>
<dbReference type="SUPFAM" id="SSF48452">
    <property type="entry name" value="TPR-like"/>
    <property type="match status" value="1"/>
</dbReference>
<dbReference type="EMBL" id="CM035439">
    <property type="protein sequence ID" value="KAH7283310.1"/>
    <property type="molecule type" value="Genomic_DNA"/>
</dbReference>
<dbReference type="OMA" id="NIITAHT"/>
<dbReference type="InterPro" id="IPR002885">
    <property type="entry name" value="PPR_rpt"/>
</dbReference>
<organism evidence="3 4">
    <name type="scientific">Ceratopteris richardii</name>
    <name type="common">Triangle waterfern</name>
    <dbReference type="NCBI Taxonomy" id="49495"/>
    <lineage>
        <taxon>Eukaryota</taxon>
        <taxon>Viridiplantae</taxon>
        <taxon>Streptophyta</taxon>
        <taxon>Embryophyta</taxon>
        <taxon>Tracheophyta</taxon>
        <taxon>Polypodiopsida</taxon>
        <taxon>Polypodiidae</taxon>
        <taxon>Polypodiales</taxon>
        <taxon>Pteridineae</taxon>
        <taxon>Pteridaceae</taxon>
        <taxon>Parkerioideae</taxon>
        <taxon>Ceratopteris</taxon>
    </lineage>
</organism>
<evidence type="ECO:0008006" key="5">
    <source>
        <dbReference type="Google" id="ProtNLM"/>
    </source>
</evidence>
<dbReference type="FunFam" id="1.25.40.10:FF:000158">
    <property type="entry name" value="pentatricopeptide repeat-containing protein At2g33680"/>
    <property type="match status" value="1"/>
</dbReference>
<dbReference type="EMBL" id="CM035439">
    <property type="protein sequence ID" value="KAH7283312.1"/>
    <property type="molecule type" value="Genomic_DNA"/>
</dbReference>
<dbReference type="FunFam" id="1.25.40.10:FF:000381">
    <property type="entry name" value="Pentatricopeptide repeat-containing protein"/>
    <property type="match status" value="1"/>
</dbReference>
<evidence type="ECO:0000313" key="4">
    <source>
        <dbReference type="Proteomes" id="UP000825935"/>
    </source>
</evidence>
<dbReference type="Pfam" id="PF01535">
    <property type="entry name" value="PPR"/>
    <property type="match status" value="4"/>
</dbReference>
<feature type="repeat" description="PPR" evidence="2">
    <location>
        <begin position="89"/>
        <end position="119"/>
    </location>
</feature>
<protein>
    <recommendedName>
        <fullName evidence="5">Pentatricopeptide repeat-containing protein</fullName>
    </recommendedName>
</protein>
<dbReference type="Proteomes" id="UP000825935">
    <property type="component" value="Chromosome 34"/>
</dbReference>
<feature type="repeat" description="PPR" evidence="2">
    <location>
        <begin position="391"/>
        <end position="425"/>
    </location>
</feature>
<gene>
    <name evidence="3" type="ORF">KP509_34G000500</name>
</gene>
<dbReference type="GO" id="GO:0009451">
    <property type="term" value="P:RNA modification"/>
    <property type="evidence" value="ECO:0007669"/>
    <property type="project" value="InterPro"/>
</dbReference>
<dbReference type="OrthoDB" id="1879995at2759"/>
<dbReference type="GO" id="GO:0048731">
    <property type="term" value="P:system development"/>
    <property type="evidence" value="ECO:0007669"/>
    <property type="project" value="UniProtKB-ARBA"/>
</dbReference>
<evidence type="ECO:0000313" key="3">
    <source>
        <dbReference type="EMBL" id="KAH7283311.1"/>
    </source>
</evidence>
<dbReference type="PROSITE" id="PS51375">
    <property type="entry name" value="PPR"/>
    <property type="match status" value="5"/>
</dbReference>
<reference evidence="3" key="1">
    <citation type="submission" date="2021-08" db="EMBL/GenBank/DDBJ databases">
        <title>WGS assembly of Ceratopteris richardii.</title>
        <authorList>
            <person name="Marchant D.B."/>
            <person name="Chen G."/>
            <person name="Jenkins J."/>
            <person name="Shu S."/>
            <person name="Leebens-Mack J."/>
            <person name="Grimwood J."/>
            <person name="Schmutz J."/>
            <person name="Soltis P."/>
            <person name="Soltis D."/>
            <person name="Chen Z.-H."/>
        </authorList>
    </citation>
    <scope>NUCLEOTIDE SEQUENCE</scope>
    <source>
        <strain evidence="3">Whitten #5841</strain>
        <tissue evidence="3">Leaf</tissue>
    </source>
</reference>
<name>A0A8T2QJA7_CERRI</name>
<accession>A0A8T2QJA7</accession>
<evidence type="ECO:0000256" key="1">
    <source>
        <dbReference type="ARBA" id="ARBA00022737"/>
    </source>
</evidence>
<comment type="caution">
    <text evidence="3">The sequence shown here is derived from an EMBL/GenBank/DDBJ whole genome shotgun (WGS) entry which is preliminary data.</text>
</comment>
<feature type="repeat" description="PPR" evidence="2">
    <location>
        <begin position="492"/>
        <end position="526"/>
    </location>
</feature>
<proteinExistence type="predicted"/>
<dbReference type="InterPro" id="IPR046960">
    <property type="entry name" value="PPR_At4g14850-like_plant"/>
</dbReference>
<keyword evidence="4" id="KW-1185">Reference proteome</keyword>
<dbReference type="NCBIfam" id="TIGR00756">
    <property type="entry name" value="PPR"/>
    <property type="match status" value="4"/>
</dbReference>
<feature type="repeat" description="PPR" evidence="2">
    <location>
        <begin position="290"/>
        <end position="324"/>
    </location>
</feature>